<accession>A0A1J4S228</accession>
<dbReference type="AlphaFoldDB" id="A0A1J4S228"/>
<name>A0A1J4S228_9BACT</name>
<evidence type="ECO:0008006" key="4">
    <source>
        <dbReference type="Google" id="ProtNLM"/>
    </source>
</evidence>
<evidence type="ECO:0000313" key="3">
    <source>
        <dbReference type="Proteomes" id="UP000182345"/>
    </source>
</evidence>
<protein>
    <recommendedName>
        <fullName evidence="4">Antitoxin</fullName>
    </recommendedName>
</protein>
<organism evidence="2 3">
    <name type="scientific">Candidatus Collierbacteria bacterium CG1_02_44_10</name>
    <dbReference type="NCBI Taxonomy" id="1805087"/>
    <lineage>
        <taxon>Bacteria</taxon>
        <taxon>Candidatus Collieribacteriota</taxon>
    </lineage>
</organism>
<sequence>MIMAMINVSISDLKTNPASIILQSVEYPVAIQKRSKTQAYLVGKDIFEKLVTHLEDQVDKEAIGQTDFSKGRDFEEVAAELGL</sequence>
<dbReference type="InterPro" id="IPR036165">
    <property type="entry name" value="YefM-like_sf"/>
</dbReference>
<proteinExistence type="inferred from homology"/>
<evidence type="ECO:0000313" key="2">
    <source>
        <dbReference type="EMBL" id="OIN92230.1"/>
    </source>
</evidence>
<evidence type="ECO:0000256" key="1">
    <source>
        <dbReference type="ARBA" id="ARBA00009981"/>
    </source>
</evidence>
<dbReference type="SUPFAM" id="SSF143120">
    <property type="entry name" value="YefM-like"/>
    <property type="match status" value="1"/>
</dbReference>
<reference evidence="2 3" key="1">
    <citation type="journal article" date="2016" name="Environ. Microbiol.">
        <title>Genomic resolution of a cold subsurface aquifer community provides metabolic insights for novel microbes adapted to high CO concentrations.</title>
        <authorList>
            <person name="Probst A.J."/>
            <person name="Castelle C.J."/>
            <person name="Singh A."/>
            <person name="Brown C.T."/>
            <person name="Anantharaman K."/>
            <person name="Sharon I."/>
            <person name="Hug L.A."/>
            <person name="Burstein D."/>
            <person name="Emerson J.B."/>
            <person name="Thomas B.C."/>
            <person name="Banfield J.F."/>
        </authorList>
    </citation>
    <scope>NUCLEOTIDE SEQUENCE [LARGE SCALE GENOMIC DNA]</scope>
    <source>
        <strain evidence="2">CG1_02_44_10</strain>
    </source>
</reference>
<dbReference type="EMBL" id="MNUK01000022">
    <property type="protein sequence ID" value="OIN92230.1"/>
    <property type="molecule type" value="Genomic_DNA"/>
</dbReference>
<dbReference type="Proteomes" id="UP000182345">
    <property type="component" value="Unassembled WGS sequence"/>
</dbReference>
<comment type="similarity">
    <text evidence="1">Belongs to the phD/YefM antitoxin family.</text>
</comment>
<comment type="caution">
    <text evidence="2">The sequence shown here is derived from an EMBL/GenBank/DDBJ whole genome shotgun (WGS) entry which is preliminary data.</text>
</comment>
<gene>
    <name evidence="2" type="ORF">AUJ42_00760</name>
</gene>